<feature type="active site" description="Proton acceptor" evidence="14">
    <location>
        <position position="284"/>
    </location>
</feature>
<keyword evidence="10 15" id="KW-0862">Zinc</keyword>
<evidence type="ECO:0000256" key="8">
    <source>
        <dbReference type="ARBA" id="ARBA00022723"/>
    </source>
</evidence>
<comment type="cofactor">
    <cofactor evidence="15">
        <name>Zn(2+)</name>
        <dbReference type="ChEBI" id="CHEBI:29105"/>
    </cofactor>
    <text evidence="15">Binds 1 zinc ion per subunit.</text>
</comment>
<dbReference type="InterPro" id="IPR045357">
    <property type="entry name" value="Aminopeptidase_N-like_N"/>
</dbReference>
<dbReference type="OrthoDB" id="3885507at2"/>
<keyword evidence="19" id="KW-1185">Reference proteome</keyword>
<dbReference type="EC" id="3.4.11.2" evidence="4"/>
<dbReference type="AlphaFoldDB" id="A0A4Q9KJJ2"/>
<gene>
    <name evidence="18" type="ORF">ET996_09400</name>
</gene>
<evidence type="ECO:0000256" key="2">
    <source>
        <dbReference type="ARBA" id="ARBA00004496"/>
    </source>
</evidence>
<dbReference type="GO" id="GO:0008237">
    <property type="term" value="F:metallopeptidase activity"/>
    <property type="evidence" value="ECO:0007669"/>
    <property type="project" value="UniProtKB-KW"/>
</dbReference>
<dbReference type="Proteomes" id="UP000291933">
    <property type="component" value="Unassembled WGS sequence"/>
</dbReference>
<evidence type="ECO:0000313" key="18">
    <source>
        <dbReference type="EMBL" id="TBT94606.1"/>
    </source>
</evidence>
<dbReference type="PANTHER" id="PTHR45726">
    <property type="entry name" value="LEUKOTRIENE A-4 HYDROLASE"/>
    <property type="match status" value="1"/>
</dbReference>
<keyword evidence="8 15" id="KW-0479">Metal-binding</keyword>
<dbReference type="GO" id="GO:0006508">
    <property type="term" value="P:proteolysis"/>
    <property type="evidence" value="ECO:0007669"/>
    <property type="project" value="UniProtKB-KW"/>
</dbReference>
<reference evidence="18 19" key="1">
    <citation type="submission" date="2019-01" db="EMBL/GenBank/DDBJ databases">
        <title>Lactibacter flavus gen. nov., sp. nov., a novel bacterium of the family Propionibacteriaceae isolated from raw milk and dairy products.</title>
        <authorList>
            <person name="Huptas C."/>
            <person name="Wenning M."/>
            <person name="Breitenwieser F."/>
            <person name="Doll E."/>
            <person name="Von Neubeck M."/>
            <person name="Busse H.-J."/>
            <person name="Scherer S."/>
        </authorList>
    </citation>
    <scope>NUCLEOTIDE SEQUENCE [LARGE SCALE GENOMIC DNA]</scope>
    <source>
        <strain evidence="18 19">DSM 22130</strain>
    </source>
</reference>
<keyword evidence="7" id="KW-0645">Protease</keyword>
<evidence type="ECO:0000256" key="9">
    <source>
        <dbReference type="ARBA" id="ARBA00022801"/>
    </source>
</evidence>
<evidence type="ECO:0000256" key="6">
    <source>
        <dbReference type="ARBA" id="ARBA00022490"/>
    </source>
</evidence>
<keyword evidence="6" id="KW-0963">Cytoplasm</keyword>
<evidence type="ECO:0000259" key="17">
    <source>
        <dbReference type="Pfam" id="PF17900"/>
    </source>
</evidence>
<comment type="caution">
    <text evidence="18">The sequence shown here is derived from an EMBL/GenBank/DDBJ whole genome shotgun (WGS) entry which is preliminary data.</text>
</comment>
<keyword evidence="11" id="KW-0482">Metalloprotease</keyword>
<dbReference type="InterPro" id="IPR034015">
    <property type="entry name" value="M1_LTA4H"/>
</dbReference>
<dbReference type="Pfam" id="PF01433">
    <property type="entry name" value="Peptidase_M1"/>
    <property type="match status" value="1"/>
</dbReference>
<dbReference type="GO" id="GO:0005737">
    <property type="term" value="C:cytoplasm"/>
    <property type="evidence" value="ECO:0007669"/>
    <property type="project" value="UniProtKB-SubCell"/>
</dbReference>
<dbReference type="EMBL" id="SDMR01000011">
    <property type="protein sequence ID" value="TBT94606.1"/>
    <property type="molecule type" value="Genomic_DNA"/>
</dbReference>
<evidence type="ECO:0000256" key="15">
    <source>
        <dbReference type="PIRSR" id="PIRSR634015-3"/>
    </source>
</evidence>
<evidence type="ECO:0000256" key="1">
    <source>
        <dbReference type="ARBA" id="ARBA00000098"/>
    </source>
</evidence>
<feature type="domain" description="Peptidase M1 membrane alanine aminopeptidase" evidence="16">
    <location>
        <begin position="229"/>
        <end position="418"/>
    </location>
</feature>
<dbReference type="PANTHER" id="PTHR45726:SF3">
    <property type="entry name" value="LEUKOTRIENE A-4 HYDROLASE"/>
    <property type="match status" value="1"/>
</dbReference>
<dbReference type="CDD" id="cd09603">
    <property type="entry name" value="M1_APN_like"/>
    <property type="match status" value="1"/>
</dbReference>
<comment type="catalytic activity">
    <reaction evidence="1">
        <text>Release of an N-terminal amino acid, Xaa-|-Yaa- from a peptide, amide or arylamide. Xaa is preferably Ala, but may be most amino acids including Pro (slow action). When a terminal hydrophobic residue is followed by a prolyl residue, the two may be released as an intact Xaa-Pro dipeptide.</text>
        <dbReference type="EC" id="3.4.11.2"/>
    </reaction>
</comment>
<dbReference type="RefSeq" id="WP_131172308.1">
    <property type="nucleotide sequence ID" value="NZ_FXTL01000011.1"/>
</dbReference>
<dbReference type="Gene3D" id="2.60.40.1730">
    <property type="entry name" value="tricorn interacting facor f3 domain"/>
    <property type="match status" value="1"/>
</dbReference>
<sequence length="429" mass="46799">MRTWPDPYLPGHGDPSYGVRHYDLDLDYRLATNRLHGRATLLIEALEPLDAVRLDLSGLSVDRVRVDGAKPRKVTVKDRAVVVRLATRLDAGTSAELVVEYGGKPAPVPGPYGPAGWEELTDGVLVASQPYGAPSVFPCNDRADDKATYRITVTTDAAYRVVATGRLLASSARGGRASATFAEAAPTASYLVSLVIGRLVQTSLGDRLTLTHPARSIPSGSPFPRLPAMLDACEEWFGPYPFDAFDAVVVDDPLEIPLEAQAMATFGTNHLEPGWDNERLVVHELAHQWFGNAVTAAQLRDIWLHEGFACYTEWLWSERRGLASANERARHHWTILAAEDQPAPLTDPGRPNTFDDWVYKRGALTLHALRAALGDEAFFTLCRDWVTTFSGGNVSTADFIALAGRHTAVDLGPLFTAWLDEVDLPAPPA</sequence>
<comment type="similarity">
    <text evidence="3">Belongs to the peptidase M1 family.</text>
</comment>
<dbReference type="Pfam" id="PF17900">
    <property type="entry name" value="Peptidase_M1_N"/>
    <property type="match status" value="1"/>
</dbReference>
<evidence type="ECO:0000256" key="12">
    <source>
        <dbReference type="ARBA" id="ARBA00029811"/>
    </source>
</evidence>
<dbReference type="Gene3D" id="1.10.390.10">
    <property type="entry name" value="Neutral Protease Domain 2"/>
    <property type="match status" value="1"/>
</dbReference>
<evidence type="ECO:0000256" key="11">
    <source>
        <dbReference type="ARBA" id="ARBA00023049"/>
    </source>
</evidence>
<feature type="binding site" evidence="15">
    <location>
        <position position="287"/>
    </location>
    <ligand>
        <name>Zn(2+)</name>
        <dbReference type="ChEBI" id="CHEBI:29105"/>
        <note>catalytic</note>
    </ligand>
</feature>
<accession>A0A4Q9KJJ2</accession>
<evidence type="ECO:0000256" key="5">
    <source>
        <dbReference type="ARBA" id="ARBA00015611"/>
    </source>
</evidence>
<evidence type="ECO:0000256" key="7">
    <source>
        <dbReference type="ARBA" id="ARBA00022670"/>
    </source>
</evidence>
<evidence type="ECO:0000256" key="13">
    <source>
        <dbReference type="ARBA" id="ARBA00031533"/>
    </source>
</evidence>
<dbReference type="InterPro" id="IPR042097">
    <property type="entry name" value="Aminopeptidase_N-like_N_sf"/>
</dbReference>
<dbReference type="PRINTS" id="PR00756">
    <property type="entry name" value="ALADIPTASE"/>
</dbReference>
<dbReference type="SUPFAM" id="SSF63737">
    <property type="entry name" value="Leukotriene A4 hydrolase N-terminal domain"/>
    <property type="match status" value="1"/>
</dbReference>
<dbReference type="GO" id="GO:0008270">
    <property type="term" value="F:zinc ion binding"/>
    <property type="evidence" value="ECO:0007669"/>
    <property type="project" value="InterPro"/>
</dbReference>
<organism evidence="18 19">
    <name type="scientific">Propioniciclava tarda</name>
    <dbReference type="NCBI Taxonomy" id="433330"/>
    <lineage>
        <taxon>Bacteria</taxon>
        <taxon>Bacillati</taxon>
        <taxon>Actinomycetota</taxon>
        <taxon>Actinomycetes</taxon>
        <taxon>Propionibacteriales</taxon>
        <taxon>Propionibacteriaceae</taxon>
        <taxon>Propioniciclava</taxon>
    </lineage>
</organism>
<evidence type="ECO:0000256" key="4">
    <source>
        <dbReference type="ARBA" id="ARBA00012564"/>
    </source>
</evidence>
<name>A0A4Q9KJJ2_PROTD</name>
<dbReference type="InterPro" id="IPR027268">
    <property type="entry name" value="Peptidase_M4/M1_CTD_sf"/>
</dbReference>
<protein>
    <recommendedName>
        <fullName evidence="5">Aminopeptidase N</fullName>
        <ecNumber evidence="4">3.4.11.2</ecNumber>
    </recommendedName>
    <alternativeName>
        <fullName evidence="12">Alanine aminopeptidase</fullName>
    </alternativeName>
    <alternativeName>
        <fullName evidence="13">Lysyl aminopeptidase</fullName>
    </alternativeName>
</protein>
<proteinExistence type="inferred from homology"/>
<evidence type="ECO:0000313" key="19">
    <source>
        <dbReference type="Proteomes" id="UP000291933"/>
    </source>
</evidence>
<keyword evidence="9" id="KW-0378">Hydrolase</keyword>
<dbReference type="SUPFAM" id="SSF55486">
    <property type="entry name" value="Metalloproteases ('zincins'), catalytic domain"/>
    <property type="match status" value="1"/>
</dbReference>
<evidence type="ECO:0000256" key="3">
    <source>
        <dbReference type="ARBA" id="ARBA00010136"/>
    </source>
</evidence>
<evidence type="ECO:0000256" key="14">
    <source>
        <dbReference type="PIRSR" id="PIRSR634015-1"/>
    </source>
</evidence>
<dbReference type="GO" id="GO:0016285">
    <property type="term" value="F:alanyl aminopeptidase activity"/>
    <property type="evidence" value="ECO:0007669"/>
    <property type="project" value="UniProtKB-EC"/>
</dbReference>
<feature type="active site" description="Proton donor" evidence="14">
    <location>
        <position position="359"/>
    </location>
</feature>
<feature type="binding site" evidence="15">
    <location>
        <position position="283"/>
    </location>
    <ligand>
        <name>Zn(2+)</name>
        <dbReference type="ChEBI" id="CHEBI:29105"/>
        <note>catalytic</note>
    </ligand>
</feature>
<dbReference type="InterPro" id="IPR014782">
    <property type="entry name" value="Peptidase_M1_dom"/>
</dbReference>
<feature type="binding site" evidence="15">
    <location>
        <position position="306"/>
    </location>
    <ligand>
        <name>Zn(2+)</name>
        <dbReference type="ChEBI" id="CHEBI:29105"/>
        <note>catalytic</note>
    </ligand>
</feature>
<dbReference type="InterPro" id="IPR001930">
    <property type="entry name" value="Peptidase_M1"/>
</dbReference>
<comment type="subcellular location">
    <subcellularLocation>
        <location evidence="2">Cytoplasm</location>
    </subcellularLocation>
</comment>
<evidence type="ECO:0000259" key="16">
    <source>
        <dbReference type="Pfam" id="PF01433"/>
    </source>
</evidence>
<feature type="domain" description="Aminopeptidase N-like N-terminal" evidence="17">
    <location>
        <begin position="21"/>
        <end position="191"/>
    </location>
</feature>
<evidence type="ECO:0000256" key="10">
    <source>
        <dbReference type="ARBA" id="ARBA00022833"/>
    </source>
</evidence>